<reference evidence="1 3" key="1">
    <citation type="journal article" date="2014" name="Genome Announc.">
        <title>Draft Genome Sequences of Two Isolates of the Roseobacter Group, Sulfitobacter sp. Strains 3SOLIMAR09 and 1FIGIMAR09, from Harbors of Mallorca Island (Mediterranean Sea).</title>
        <authorList>
            <person name="Mas-Llado M."/>
            <person name="Pina-Villalonga J.M."/>
            <person name="Brunet-Galmes I."/>
            <person name="Nogales B."/>
            <person name="Bosch R."/>
        </authorList>
    </citation>
    <scope>NUCLEOTIDE SEQUENCE [LARGE SCALE GENOMIC DNA]</scope>
    <source>
        <strain evidence="1 3">1FIGIMAR09</strain>
    </source>
</reference>
<dbReference type="Proteomes" id="UP000244092">
    <property type="component" value="Unassembled WGS sequence"/>
</dbReference>
<gene>
    <name evidence="2" type="ORF">C8N31_108125</name>
    <name evidence="1" type="ORF">PM02_13160</name>
</gene>
<dbReference type="EMBL" id="JEMU01000010">
    <property type="protein sequence ID" value="KAJ02713.1"/>
    <property type="molecule type" value="Genomic_DNA"/>
</dbReference>
<evidence type="ECO:0000313" key="3">
    <source>
        <dbReference type="Proteomes" id="UP000027337"/>
    </source>
</evidence>
<dbReference type="STRING" id="83219.PM02_13160"/>
<dbReference type="RefSeq" id="WP_025047728.1">
    <property type="nucleotide sequence ID" value="NZ_CP069004.1"/>
</dbReference>
<evidence type="ECO:0000313" key="4">
    <source>
        <dbReference type="Proteomes" id="UP000244092"/>
    </source>
</evidence>
<reference evidence="2 4" key="2">
    <citation type="submission" date="2018-04" db="EMBL/GenBank/DDBJ databases">
        <title>Genomic Encyclopedia of Archaeal and Bacterial Type Strains, Phase II (KMG-II): from individual species to whole genera.</title>
        <authorList>
            <person name="Goeker M."/>
        </authorList>
    </citation>
    <scope>NUCLEOTIDE SEQUENCE [LARGE SCALE GENOMIC DNA]</scope>
    <source>
        <strain evidence="2 4">DSM 12244</strain>
    </source>
</reference>
<dbReference type="AlphaFoldDB" id="A0A061SSV8"/>
<dbReference type="EMBL" id="QBKU01000008">
    <property type="protein sequence ID" value="PTX73217.1"/>
    <property type="molecule type" value="Genomic_DNA"/>
</dbReference>
<dbReference type="PROSITE" id="PS51257">
    <property type="entry name" value="PROKAR_LIPOPROTEIN"/>
    <property type="match status" value="1"/>
</dbReference>
<evidence type="ECO:0008006" key="5">
    <source>
        <dbReference type="Google" id="ProtNLM"/>
    </source>
</evidence>
<organism evidence="1 3">
    <name type="scientific">Sulfitobacter mediterraneus</name>
    <dbReference type="NCBI Taxonomy" id="83219"/>
    <lineage>
        <taxon>Bacteria</taxon>
        <taxon>Pseudomonadati</taxon>
        <taxon>Pseudomonadota</taxon>
        <taxon>Alphaproteobacteria</taxon>
        <taxon>Rhodobacterales</taxon>
        <taxon>Roseobacteraceae</taxon>
        <taxon>Sulfitobacter</taxon>
    </lineage>
</organism>
<sequence length="68" mass="6271">MSIKHIILSLAACGGLAACGDTLGEQALGGAAIGAGAAAITSGSLAQGAAIGAAGNIAYCQLNPGKCN</sequence>
<name>A0A061SSV8_9RHOB</name>
<proteinExistence type="predicted"/>
<evidence type="ECO:0000313" key="1">
    <source>
        <dbReference type="EMBL" id="KAJ02713.1"/>
    </source>
</evidence>
<protein>
    <recommendedName>
        <fullName evidence="5">Lipoprotein</fullName>
    </recommendedName>
</protein>
<accession>A0A061SSV8</accession>
<evidence type="ECO:0000313" key="2">
    <source>
        <dbReference type="EMBL" id="PTX73217.1"/>
    </source>
</evidence>
<dbReference type="eggNOG" id="ENOG503314U">
    <property type="taxonomic scope" value="Bacteria"/>
</dbReference>
<comment type="caution">
    <text evidence="1">The sequence shown here is derived from an EMBL/GenBank/DDBJ whole genome shotgun (WGS) entry which is preliminary data.</text>
</comment>
<keyword evidence="3" id="KW-1185">Reference proteome</keyword>
<dbReference type="Proteomes" id="UP000027337">
    <property type="component" value="Unassembled WGS sequence"/>
</dbReference>